<accession>A0A9Q4APA8</accession>
<evidence type="ECO:0000313" key="2">
    <source>
        <dbReference type="Proteomes" id="UP001060275"/>
    </source>
</evidence>
<keyword evidence="2" id="KW-1185">Reference proteome</keyword>
<sequence>MDVVLGATLHDPVGRLAEAIERLAPHLRDAFSAIALNISDATLPDVVEAAAALGAKTMMHEANEANIGRFRRDAVALAGDSRPVLYADFDHLLRWVEFGLDDLRRVIGAEPGADMLVVGRSDRAFSTEPRRLRETEHWVNHTHALLTGDHWDLMFAIRRLSPAAVRLIVAQSRVDTLASDVEWPLLARRAGLRLGYAQSEALFYRTIDEFGAETDGGDQEALQWIRRLEFAGMHAAAMRPFLDLKAS</sequence>
<dbReference type="EMBL" id="JAMWDU010000004">
    <property type="protein sequence ID" value="MCP8887878.1"/>
    <property type="molecule type" value="Genomic_DNA"/>
</dbReference>
<gene>
    <name evidence="1" type="ORF">NF348_12210</name>
</gene>
<dbReference type="Proteomes" id="UP001060275">
    <property type="component" value="Unassembled WGS sequence"/>
</dbReference>
<proteinExistence type="predicted"/>
<reference evidence="1" key="1">
    <citation type="submission" date="2022-06" db="EMBL/GenBank/DDBJ databases">
        <title>Devosia sp. XJ19-45 genome assembly.</title>
        <authorList>
            <person name="Li B."/>
            <person name="Cai M."/>
            <person name="Nie G."/>
            <person name="Li W."/>
        </authorList>
    </citation>
    <scope>NUCLEOTIDE SEQUENCE</scope>
    <source>
        <strain evidence="1">XJ19-45</strain>
    </source>
</reference>
<evidence type="ECO:0000313" key="1">
    <source>
        <dbReference type="EMBL" id="MCP8887878.1"/>
    </source>
</evidence>
<organism evidence="1 2">
    <name type="scientific">Devosia ureilytica</name>
    <dbReference type="NCBI Taxonomy" id="2952754"/>
    <lineage>
        <taxon>Bacteria</taxon>
        <taxon>Pseudomonadati</taxon>
        <taxon>Pseudomonadota</taxon>
        <taxon>Alphaproteobacteria</taxon>
        <taxon>Hyphomicrobiales</taxon>
        <taxon>Devosiaceae</taxon>
        <taxon>Devosia</taxon>
    </lineage>
</organism>
<dbReference type="RefSeq" id="WP_254674964.1">
    <property type="nucleotide sequence ID" value="NZ_JAMWDU010000004.1"/>
</dbReference>
<comment type="caution">
    <text evidence="1">The sequence shown here is derived from an EMBL/GenBank/DDBJ whole genome shotgun (WGS) entry which is preliminary data.</text>
</comment>
<protein>
    <submittedName>
        <fullName evidence="1">Uncharacterized protein</fullName>
    </submittedName>
</protein>
<dbReference type="AlphaFoldDB" id="A0A9Q4APA8"/>
<name>A0A9Q4APA8_9HYPH</name>